<organism evidence="1 2">
    <name type="scientific">Hirundo rustica rustica</name>
    <dbReference type="NCBI Taxonomy" id="333673"/>
    <lineage>
        <taxon>Eukaryota</taxon>
        <taxon>Metazoa</taxon>
        <taxon>Chordata</taxon>
        <taxon>Craniata</taxon>
        <taxon>Vertebrata</taxon>
        <taxon>Euteleostomi</taxon>
        <taxon>Archelosauria</taxon>
        <taxon>Archosauria</taxon>
        <taxon>Dinosauria</taxon>
        <taxon>Saurischia</taxon>
        <taxon>Theropoda</taxon>
        <taxon>Coelurosauria</taxon>
        <taxon>Aves</taxon>
        <taxon>Neognathae</taxon>
        <taxon>Neoaves</taxon>
        <taxon>Telluraves</taxon>
        <taxon>Australaves</taxon>
        <taxon>Passeriformes</taxon>
        <taxon>Sylvioidea</taxon>
        <taxon>Hirundinidae</taxon>
        <taxon>Hirundo</taxon>
    </lineage>
</organism>
<dbReference type="EMBL" id="QRBI01000106">
    <property type="protein sequence ID" value="RMC13283.1"/>
    <property type="molecule type" value="Genomic_DNA"/>
</dbReference>
<accession>A0A3M0KJN2</accession>
<reference evidence="1 2" key="1">
    <citation type="submission" date="2018-07" db="EMBL/GenBank/DDBJ databases">
        <title>A high quality draft genome assembly of the barn swallow (H. rustica rustica).</title>
        <authorList>
            <person name="Formenti G."/>
            <person name="Chiara M."/>
            <person name="Poveda L."/>
            <person name="Francoijs K.-J."/>
            <person name="Bonisoli-Alquati A."/>
            <person name="Canova L."/>
            <person name="Gianfranceschi L."/>
            <person name="Horner D.S."/>
            <person name="Saino N."/>
        </authorList>
    </citation>
    <scope>NUCLEOTIDE SEQUENCE [LARGE SCALE GENOMIC DNA]</scope>
    <source>
        <strain evidence="1">Chelidonia</strain>
        <tissue evidence="1">Blood</tissue>
    </source>
</reference>
<proteinExistence type="predicted"/>
<evidence type="ECO:0000313" key="1">
    <source>
        <dbReference type="EMBL" id="RMC13283.1"/>
    </source>
</evidence>
<dbReference type="Proteomes" id="UP000269221">
    <property type="component" value="Unassembled WGS sequence"/>
</dbReference>
<name>A0A3M0KJN2_HIRRU</name>
<gene>
    <name evidence="1" type="ORF">DUI87_10818</name>
</gene>
<comment type="caution">
    <text evidence="1">The sequence shown here is derived from an EMBL/GenBank/DDBJ whole genome shotgun (WGS) entry which is preliminary data.</text>
</comment>
<dbReference type="OrthoDB" id="10399714at2759"/>
<dbReference type="AlphaFoldDB" id="A0A3M0KJN2"/>
<keyword evidence="2" id="KW-1185">Reference proteome</keyword>
<sequence>MKSLQAFMVTVFSEAHVYTRHKLKDSTKDQGLVHHQDLSPELGGDSFSYRMDHFSPEQESQTQSKPSALALLQEEDEGHHCTKTMLDADWCPYPILPALAQKFQWDTKAVFGLASTLTRQKSKADGAEVPMSTPYPYRLWFGLDLVWLPDQLST</sequence>
<protein>
    <submittedName>
        <fullName evidence="1">Uncharacterized protein</fullName>
    </submittedName>
</protein>
<evidence type="ECO:0000313" key="2">
    <source>
        <dbReference type="Proteomes" id="UP000269221"/>
    </source>
</evidence>